<dbReference type="Proteomes" id="UP000235371">
    <property type="component" value="Unassembled WGS sequence"/>
</dbReference>
<proteinExistence type="predicted"/>
<dbReference type="RefSeq" id="XP_024742503.1">
    <property type="nucleotide sequence ID" value="XM_024870843.1"/>
</dbReference>
<feature type="region of interest" description="Disordered" evidence="2">
    <location>
        <begin position="113"/>
        <end position="152"/>
    </location>
</feature>
<keyword evidence="1" id="KW-0175">Coiled coil</keyword>
<evidence type="ECO:0000313" key="3">
    <source>
        <dbReference type="EMBL" id="PMD65599.1"/>
    </source>
</evidence>
<gene>
    <name evidence="3" type="ORF">K444DRAFT_183374</name>
</gene>
<feature type="coiled-coil region" evidence="1">
    <location>
        <begin position="186"/>
        <end position="252"/>
    </location>
</feature>
<evidence type="ECO:0000256" key="1">
    <source>
        <dbReference type="SAM" id="Coils"/>
    </source>
</evidence>
<feature type="compositionally biased region" description="Basic and acidic residues" evidence="2">
    <location>
        <begin position="118"/>
        <end position="152"/>
    </location>
</feature>
<dbReference type="GeneID" id="36578925"/>
<accession>A0A2J6TRF5</accession>
<feature type="coiled-coil region" evidence="1">
    <location>
        <begin position="344"/>
        <end position="403"/>
    </location>
</feature>
<protein>
    <submittedName>
        <fullName evidence="3">Uncharacterized protein</fullName>
    </submittedName>
</protein>
<dbReference type="OrthoDB" id="5068061at2759"/>
<dbReference type="EMBL" id="KZ613746">
    <property type="protein sequence ID" value="PMD65599.1"/>
    <property type="molecule type" value="Genomic_DNA"/>
</dbReference>
<dbReference type="STRING" id="1095630.A0A2J6TRF5"/>
<evidence type="ECO:0000313" key="4">
    <source>
        <dbReference type="Proteomes" id="UP000235371"/>
    </source>
</evidence>
<reference evidence="3 4" key="1">
    <citation type="submission" date="2016-04" db="EMBL/GenBank/DDBJ databases">
        <title>A degradative enzymes factory behind the ericoid mycorrhizal symbiosis.</title>
        <authorList>
            <consortium name="DOE Joint Genome Institute"/>
            <person name="Martino E."/>
            <person name="Morin E."/>
            <person name="Grelet G."/>
            <person name="Kuo A."/>
            <person name="Kohler A."/>
            <person name="Daghino S."/>
            <person name="Barry K."/>
            <person name="Choi C."/>
            <person name="Cichocki N."/>
            <person name="Clum A."/>
            <person name="Copeland A."/>
            <person name="Hainaut M."/>
            <person name="Haridas S."/>
            <person name="Labutti K."/>
            <person name="Lindquist E."/>
            <person name="Lipzen A."/>
            <person name="Khouja H.-R."/>
            <person name="Murat C."/>
            <person name="Ohm R."/>
            <person name="Olson A."/>
            <person name="Spatafora J."/>
            <person name="Veneault-Fourrey C."/>
            <person name="Henrissat B."/>
            <person name="Grigoriev I."/>
            <person name="Martin F."/>
            <person name="Perotto S."/>
        </authorList>
    </citation>
    <scope>NUCLEOTIDE SEQUENCE [LARGE SCALE GENOMIC DNA]</scope>
    <source>
        <strain evidence="3 4">E</strain>
    </source>
</reference>
<keyword evidence="4" id="KW-1185">Reference proteome</keyword>
<sequence length="450" mass="50766">MSQRLWSPSQTLLHTSLSSAKTQIQCVGLTKHSKRCRWDVLSSSLPQINALLTSLSSLSPDPDNPSLTQILQKLAPLCLCTDFHQHQARSVVSQWLNTIAEISELSQLSGETVTSSQRLEEERNDLERQLREEKERGERLGEEMKGLKEDLRSEKEEKGKWVERCHEAEGGKERLLILVNRRGKELVKSGREVERLEVLLKELEAKVEIEKIGKDERHEEQVKVVEELRGKLEEQCKVSKQLLERLEEMRDACASSVGEVEALKVQLSTEQQASKQRRQALDEAKKRTTEHLAQTESLNTQLSTLTQENLALRNTASEAGTAHAALSQALEVTQAQLATEQGITAQLRTELNEAQTNRDTLLATLTETQQDLQASLQANADQTTAHNLEVSELQKRINELETELSLPFSKKLKRRVKRLVKRLGESIGVPGETRLVGPVVERGRIEELDL</sequence>
<evidence type="ECO:0000256" key="2">
    <source>
        <dbReference type="SAM" id="MobiDB-lite"/>
    </source>
</evidence>
<name>A0A2J6TRF5_9HELO</name>
<dbReference type="AlphaFoldDB" id="A0A2J6TRF5"/>
<dbReference type="InParanoid" id="A0A2J6TRF5"/>
<organism evidence="3 4">
    <name type="scientific">Hyaloscypha bicolor E</name>
    <dbReference type="NCBI Taxonomy" id="1095630"/>
    <lineage>
        <taxon>Eukaryota</taxon>
        <taxon>Fungi</taxon>
        <taxon>Dikarya</taxon>
        <taxon>Ascomycota</taxon>
        <taxon>Pezizomycotina</taxon>
        <taxon>Leotiomycetes</taxon>
        <taxon>Helotiales</taxon>
        <taxon>Hyaloscyphaceae</taxon>
        <taxon>Hyaloscypha</taxon>
        <taxon>Hyaloscypha bicolor</taxon>
    </lineage>
</organism>